<reference evidence="5 6" key="1">
    <citation type="submission" date="2017-07" db="EMBL/GenBank/DDBJ databases">
        <title>Niveispirillum cyanobacteriorum sp. nov., isolated from cyanobacterial aggregates in a eutrophic lake.</title>
        <authorList>
            <person name="Cai H."/>
        </authorList>
    </citation>
    <scope>NUCLEOTIDE SEQUENCE [LARGE SCALE GENOMIC DNA]</scope>
    <source>
        <strain evidence="6">TH1-14</strain>
    </source>
</reference>
<evidence type="ECO:0000256" key="2">
    <source>
        <dbReference type="RuleBase" id="RU003750"/>
    </source>
</evidence>
<dbReference type="PROSITE" id="PS00379">
    <property type="entry name" value="CDP_ALCOHOL_P_TRANSF"/>
    <property type="match status" value="1"/>
</dbReference>
<keyword evidence="4" id="KW-1133">Transmembrane helix</keyword>
<organism evidence="5 6">
    <name type="scientific">Niveispirillum lacus</name>
    <dbReference type="NCBI Taxonomy" id="1981099"/>
    <lineage>
        <taxon>Bacteria</taxon>
        <taxon>Pseudomonadati</taxon>
        <taxon>Pseudomonadota</taxon>
        <taxon>Alphaproteobacteria</taxon>
        <taxon>Rhodospirillales</taxon>
        <taxon>Azospirillaceae</taxon>
        <taxon>Niveispirillum</taxon>
    </lineage>
</organism>
<feature type="transmembrane region" description="Helical" evidence="4">
    <location>
        <begin position="273"/>
        <end position="306"/>
    </location>
</feature>
<feature type="transmembrane region" description="Helical" evidence="4">
    <location>
        <begin position="197"/>
        <end position="223"/>
    </location>
</feature>
<dbReference type="GO" id="GO:0016020">
    <property type="term" value="C:membrane"/>
    <property type="evidence" value="ECO:0007669"/>
    <property type="project" value="InterPro"/>
</dbReference>
<dbReference type="GO" id="GO:0008654">
    <property type="term" value="P:phospholipid biosynthetic process"/>
    <property type="evidence" value="ECO:0007669"/>
    <property type="project" value="InterPro"/>
</dbReference>
<dbReference type="AlphaFoldDB" id="A0A255YWY9"/>
<dbReference type="Gene3D" id="1.20.120.1760">
    <property type="match status" value="1"/>
</dbReference>
<name>A0A255YWY9_9PROT</name>
<comment type="similarity">
    <text evidence="2">Belongs to the CDP-alcohol phosphatidyltransferase class-I family.</text>
</comment>
<keyword evidence="4" id="KW-0472">Membrane</keyword>
<dbReference type="Pfam" id="PF01066">
    <property type="entry name" value="CDP-OH_P_transf"/>
    <property type="match status" value="1"/>
</dbReference>
<feature type="region of interest" description="Disordered" evidence="3">
    <location>
        <begin position="1"/>
        <end position="24"/>
    </location>
</feature>
<sequence>MVHTLSADTHAAQNNPAHTPPPLAATIGDNPVRLWGMTSAERLRRQCVRNGVTEVRAWDGQDQGRAHLLLRTDWVFDEVLVRDLAKRPGTILVDSRNQEPVAAHVAADEAAEVAQMLNNSRVVPAEMAERLRVLVPDDLSSSYNHALRKRETPFLLRLTPEALPRIEQRMFAGSYKGVTDVVTKYVWPLPARHVTKLCAVIGLSPNMVTGIGAILMLLALWLFAEGHYLPGLAAGWIMTFLDTVDGKLARVTLTSSKWGNIFDHGIDLVHPPFWWWAWVAGLSAAGLTLWGWETAAIVIIWVGYVSQRLQEGYFLKRFNLDMHTWRPFDSFFRLITARRNPNLVILTLATLLGRPDIGMALMIVWIVACFGVHMAQIIQAEQASKKGPITSYLSA</sequence>
<keyword evidence="6" id="KW-1185">Reference proteome</keyword>
<dbReference type="GO" id="GO:0016780">
    <property type="term" value="F:phosphotransferase activity, for other substituted phosphate groups"/>
    <property type="evidence" value="ECO:0007669"/>
    <property type="project" value="InterPro"/>
</dbReference>
<keyword evidence="4" id="KW-0812">Transmembrane</keyword>
<feature type="transmembrane region" description="Helical" evidence="4">
    <location>
        <begin position="357"/>
        <end position="378"/>
    </location>
</feature>
<dbReference type="EMBL" id="NOXU01000030">
    <property type="protein sequence ID" value="OYQ33691.1"/>
    <property type="molecule type" value="Genomic_DNA"/>
</dbReference>
<protein>
    <submittedName>
        <fullName evidence="5">Phosphatidylglycerophosphate synthase</fullName>
    </submittedName>
</protein>
<dbReference type="InterPro" id="IPR048254">
    <property type="entry name" value="CDP_ALCOHOL_P_TRANSF_CS"/>
</dbReference>
<comment type="caution">
    <text evidence="5">The sequence shown here is derived from an EMBL/GenBank/DDBJ whole genome shotgun (WGS) entry which is preliminary data.</text>
</comment>
<dbReference type="InterPro" id="IPR043130">
    <property type="entry name" value="CDP-OH_PTrfase_TM_dom"/>
</dbReference>
<accession>A0A255YWY9</accession>
<keyword evidence="1 2" id="KW-0808">Transferase</keyword>
<evidence type="ECO:0000256" key="3">
    <source>
        <dbReference type="SAM" id="MobiDB-lite"/>
    </source>
</evidence>
<evidence type="ECO:0000313" key="6">
    <source>
        <dbReference type="Proteomes" id="UP000216998"/>
    </source>
</evidence>
<evidence type="ECO:0000313" key="5">
    <source>
        <dbReference type="EMBL" id="OYQ33691.1"/>
    </source>
</evidence>
<proteinExistence type="inferred from homology"/>
<gene>
    <name evidence="5" type="ORF">CHU95_15160</name>
</gene>
<dbReference type="Proteomes" id="UP000216998">
    <property type="component" value="Unassembled WGS sequence"/>
</dbReference>
<dbReference type="InterPro" id="IPR000462">
    <property type="entry name" value="CDP-OH_P_trans"/>
</dbReference>
<evidence type="ECO:0000256" key="1">
    <source>
        <dbReference type="ARBA" id="ARBA00022679"/>
    </source>
</evidence>
<evidence type="ECO:0000256" key="4">
    <source>
        <dbReference type="SAM" id="Phobius"/>
    </source>
</evidence>
<dbReference type="OrthoDB" id="8541463at2"/>